<feature type="domain" description="ABC transmembrane type-1" evidence="8">
    <location>
        <begin position="151"/>
        <end position="350"/>
    </location>
</feature>
<dbReference type="InterPro" id="IPR000515">
    <property type="entry name" value="MetI-like"/>
</dbReference>
<keyword evidence="2 7" id="KW-0813">Transport</keyword>
<evidence type="ECO:0000256" key="2">
    <source>
        <dbReference type="ARBA" id="ARBA00022448"/>
    </source>
</evidence>
<evidence type="ECO:0000259" key="8">
    <source>
        <dbReference type="PROSITE" id="PS50928"/>
    </source>
</evidence>
<feature type="transmembrane region" description="Helical" evidence="7">
    <location>
        <begin position="76"/>
        <end position="97"/>
    </location>
</feature>
<comment type="similarity">
    <text evidence="7">Belongs to the binding-protein-dependent transport system permease family.</text>
</comment>
<evidence type="ECO:0000256" key="6">
    <source>
        <dbReference type="ARBA" id="ARBA00023136"/>
    </source>
</evidence>
<evidence type="ECO:0000313" key="10">
    <source>
        <dbReference type="Proteomes" id="UP001230328"/>
    </source>
</evidence>
<keyword evidence="6 7" id="KW-0472">Membrane</keyword>
<accession>A0ABU0SQY4</accession>
<keyword evidence="5 7" id="KW-1133">Transmembrane helix</keyword>
<evidence type="ECO:0000256" key="1">
    <source>
        <dbReference type="ARBA" id="ARBA00004651"/>
    </source>
</evidence>
<protein>
    <submittedName>
        <fullName evidence="9">Peptide/nickel transport system permease protein</fullName>
    </submittedName>
</protein>
<keyword evidence="3" id="KW-1003">Cell membrane</keyword>
<gene>
    <name evidence="9" type="ORF">QF035_003549</name>
</gene>
<reference evidence="9 10" key="1">
    <citation type="submission" date="2023-07" db="EMBL/GenBank/DDBJ databases">
        <title>Comparative genomics of wheat-associated soil bacteria to identify genetic determinants of phenazine resistance.</title>
        <authorList>
            <person name="Mouncey N."/>
        </authorList>
    </citation>
    <scope>NUCLEOTIDE SEQUENCE [LARGE SCALE GENOMIC DNA]</scope>
    <source>
        <strain evidence="9 10">V2I4</strain>
    </source>
</reference>
<dbReference type="Pfam" id="PF00528">
    <property type="entry name" value="BPD_transp_1"/>
    <property type="match status" value="1"/>
</dbReference>
<dbReference type="InterPro" id="IPR050366">
    <property type="entry name" value="BP-dependent_transpt_permease"/>
</dbReference>
<organism evidence="9 10">
    <name type="scientific">Streptomyces umbrinus</name>
    <dbReference type="NCBI Taxonomy" id="67370"/>
    <lineage>
        <taxon>Bacteria</taxon>
        <taxon>Bacillati</taxon>
        <taxon>Actinomycetota</taxon>
        <taxon>Actinomycetes</taxon>
        <taxon>Kitasatosporales</taxon>
        <taxon>Streptomycetaceae</taxon>
        <taxon>Streptomyces</taxon>
        <taxon>Streptomyces phaeochromogenes group</taxon>
    </lineage>
</organism>
<proteinExistence type="inferred from homology"/>
<evidence type="ECO:0000256" key="5">
    <source>
        <dbReference type="ARBA" id="ARBA00022989"/>
    </source>
</evidence>
<evidence type="ECO:0000256" key="4">
    <source>
        <dbReference type="ARBA" id="ARBA00022692"/>
    </source>
</evidence>
<dbReference type="CDD" id="cd06261">
    <property type="entry name" value="TM_PBP2"/>
    <property type="match status" value="1"/>
</dbReference>
<keyword evidence="4 7" id="KW-0812">Transmembrane</keyword>
<comment type="subcellular location">
    <subcellularLocation>
        <location evidence="1 7">Cell membrane</location>
        <topology evidence="1 7">Multi-pass membrane protein</topology>
    </subcellularLocation>
</comment>
<feature type="transmembrane region" description="Helical" evidence="7">
    <location>
        <begin position="153"/>
        <end position="178"/>
    </location>
</feature>
<feature type="transmembrane region" description="Helical" evidence="7">
    <location>
        <begin position="274"/>
        <end position="294"/>
    </location>
</feature>
<dbReference type="PROSITE" id="PS50928">
    <property type="entry name" value="ABC_TM1"/>
    <property type="match status" value="1"/>
</dbReference>
<dbReference type="PANTHER" id="PTHR43386:SF1">
    <property type="entry name" value="D,D-DIPEPTIDE TRANSPORT SYSTEM PERMEASE PROTEIN DDPC-RELATED"/>
    <property type="match status" value="1"/>
</dbReference>
<dbReference type="Gene3D" id="1.10.3720.10">
    <property type="entry name" value="MetI-like"/>
    <property type="match status" value="1"/>
</dbReference>
<dbReference type="Proteomes" id="UP001230328">
    <property type="component" value="Unassembled WGS sequence"/>
</dbReference>
<dbReference type="EMBL" id="JAUSZI010000002">
    <property type="protein sequence ID" value="MDQ1025967.1"/>
    <property type="molecule type" value="Genomic_DNA"/>
</dbReference>
<dbReference type="SUPFAM" id="SSF161098">
    <property type="entry name" value="MetI-like"/>
    <property type="match status" value="1"/>
</dbReference>
<dbReference type="InterPro" id="IPR035906">
    <property type="entry name" value="MetI-like_sf"/>
</dbReference>
<keyword evidence="10" id="KW-1185">Reference proteome</keyword>
<name>A0ABU0SQY4_9ACTN</name>
<dbReference type="Pfam" id="PF12911">
    <property type="entry name" value="OppC_N"/>
    <property type="match status" value="1"/>
</dbReference>
<evidence type="ECO:0000256" key="3">
    <source>
        <dbReference type="ARBA" id="ARBA00022475"/>
    </source>
</evidence>
<evidence type="ECO:0000313" key="9">
    <source>
        <dbReference type="EMBL" id="MDQ1025967.1"/>
    </source>
</evidence>
<evidence type="ECO:0000256" key="7">
    <source>
        <dbReference type="RuleBase" id="RU363032"/>
    </source>
</evidence>
<feature type="transmembrane region" description="Helical" evidence="7">
    <location>
        <begin position="190"/>
        <end position="210"/>
    </location>
</feature>
<dbReference type="InterPro" id="IPR025966">
    <property type="entry name" value="OppC_N"/>
</dbReference>
<feature type="transmembrane region" description="Helical" evidence="7">
    <location>
        <begin position="222"/>
        <end position="243"/>
    </location>
</feature>
<sequence length="363" mass="38889">MYDGLITPLQRQVWAGYRRLRGVPATMTAPLHEPTAEAAPSAAEEAALVAGSAEAKAVQGRSLGRIAWERLKRDKLALTGGVIVLVLIAIALLAPVITNLVGQDPESHHEDLIDPLFSTPTGSFGGISGDHLLGVEPVSGRDIFARIVYGARISLLVGFLSALVAVVLGTVLGVLAGYFGGWVDAFISRVMDGLLAFPQLLFIIALVSVMPNEMLGLTGTGVRLFVMILVIGFFGWPYVGRVVRGQTLSLREREYVEAARSLGAGRFYILFKELLPNLVAPIIVYTTMMIPTNILTEAALSFLGVGVKPPTASWGQMLSSAIDYYDSDPMYMVIPGVAIFITVLSFNLFGDGVRDALDPKGSR</sequence>
<dbReference type="PANTHER" id="PTHR43386">
    <property type="entry name" value="OLIGOPEPTIDE TRANSPORT SYSTEM PERMEASE PROTEIN APPC"/>
    <property type="match status" value="1"/>
</dbReference>
<comment type="caution">
    <text evidence="9">The sequence shown here is derived from an EMBL/GenBank/DDBJ whole genome shotgun (WGS) entry which is preliminary data.</text>
</comment>
<feature type="transmembrane region" description="Helical" evidence="7">
    <location>
        <begin position="330"/>
        <end position="350"/>
    </location>
</feature>